<reference evidence="1 2" key="1">
    <citation type="submission" date="2020-06" db="EMBL/GenBank/DDBJ databases">
        <authorList>
            <person name="Kim S.-J."/>
            <person name="Park S.-J."/>
        </authorList>
    </citation>
    <scope>NUCLEOTIDE SEQUENCE [LARGE SCALE GENOMIC DNA]</scope>
    <source>
        <strain evidence="1 2">SW-151</strain>
    </source>
</reference>
<accession>A0ABX2N6T9</accession>
<evidence type="ECO:0000313" key="1">
    <source>
        <dbReference type="EMBL" id="NVD29419.1"/>
    </source>
</evidence>
<comment type="caution">
    <text evidence="1">The sequence shown here is derived from an EMBL/GenBank/DDBJ whole genome shotgun (WGS) entry which is preliminary data.</text>
</comment>
<gene>
    <name evidence="1" type="ORF">HUO14_16090</name>
</gene>
<dbReference type="RefSeq" id="WP_176280878.1">
    <property type="nucleotide sequence ID" value="NZ_JABWMH010000006.1"/>
</dbReference>
<proteinExistence type="predicted"/>
<name>A0ABX2N6T9_9SPHN</name>
<keyword evidence="2" id="KW-1185">Reference proteome</keyword>
<dbReference type="Proteomes" id="UP000652427">
    <property type="component" value="Unassembled WGS sequence"/>
</dbReference>
<organism evidence="1 2">
    <name type="scientific">Parasphingorhabdus flavimaris</name>
    <dbReference type="NCBI Taxonomy" id="266812"/>
    <lineage>
        <taxon>Bacteria</taxon>
        <taxon>Pseudomonadati</taxon>
        <taxon>Pseudomonadota</taxon>
        <taxon>Alphaproteobacteria</taxon>
        <taxon>Sphingomonadales</taxon>
        <taxon>Sphingomonadaceae</taxon>
        <taxon>Parasphingorhabdus</taxon>
    </lineage>
</organism>
<evidence type="ECO:0000313" key="2">
    <source>
        <dbReference type="Proteomes" id="UP000652427"/>
    </source>
</evidence>
<protein>
    <submittedName>
        <fullName evidence="1">Uncharacterized protein</fullName>
    </submittedName>
</protein>
<dbReference type="EMBL" id="JABWMH010000006">
    <property type="protein sequence ID" value="NVD29419.1"/>
    <property type="molecule type" value="Genomic_DNA"/>
</dbReference>
<sequence>MQHFGTFLALKDLRLEEDENDQMRVLEYLAIAYYAAQVARQAVEGHPRADVLRKPMERLTSGITQQALLVVNRHRDDQEYVGLMLKKLDDRFGEALGISKVPPLHAPN</sequence>